<evidence type="ECO:0000313" key="4">
    <source>
        <dbReference type="Proteomes" id="UP001139516"/>
    </source>
</evidence>
<comment type="similarity">
    <text evidence="1">Belongs to the YciI family.</text>
</comment>
<proteinExistence type="inferred from homology"/>
<sequence>MPQFLVTAWDGTDPEAPARRAAARPAHLRNVAPMVERGELVVGGAVLDGSGGMVGSVCIVECADRAALDRWLEADPYVTGGVWQRVEVRPFRVAVERGGR</sequence>
<organism evidence="3 4">
    <name type="scientific">Roseomonas acroporae</name>
    <dbReference type="NCBI Taxonomy" id="2937791"/>
    <lineage>
        <taxon>Bacteria</taxon>
        <taxon>Pseudomonadati</taxon>
        <taxon>Pseudomonadota</taxon>
        <taxon>Alphaproteobacteria</taxon>
        <taxon>Acetobacterales</taxon>
        <taxon>Roseomonadaceae</taxon>
        <taxon>Roseomonas</taxon>
    </lineage>
</organism>
<evidence type="ECO:0000259" key="2">
    <source>
        <dbReference type="Pfam" id="PF03795"/>
    </source>
</evidence>
<dbReference type="Gene3D" id="3.30.70.1060">
    <property type="entry name" value="Dimeric alpha+beta barrel"/>
    <property type="match status" value="1"/>
</dbReference>
<keyword evidence="4" id="KW-1185">Reference proteome</keyword>
<name>A0A9X1Y5J6_9PROT</name>
<dbReference type="Proteomes" id="UP001139516">
    <property type="component" value="Unassembled WGS sequence"/>
</dbReference>
<evidence type="ECO:0000313" key="3">
    <source>
        <dbReference type="EMBL" id="MCK8783502.1"/>
    </source>
</evidence>
<comment type="caution">
    <text evidence="3">The sequence shown here is derived from an EMBL/GenBank/DDBJ whole genome shotgun (WGS) entry which is preliminary data.</text>
</comment>
<dbReference type="RefSeq" id="WP_248665628.1">
    <property type="nucleotide sequence ID" value="NZ_JALPRX010000011.1"/>
</dbReference>
<gene>
    <name evidence="3" type="ORF">M0638_03785</name>
</gene>
<feature type="domain" description="YCII-related" evidence="2">
    <location>
        <begin position="13"/>
        <end position="92"/>
    </location>
</feature>
<dbReference type="SUPFAM" id="SSF54909">
    <property type="entry name" value="Dimeric alpha+beta barrel"/>
    <property type="match status" value="1"/>
</dbReference>
<dbReference type="InterPro" id="IPR005545">
    <property type="entry name" value="YCII"/>
</dbReference>
<dbReference type="PANTHER" id="PTHR33606:SF3">
    <property type="entry name" value="PROTEIN YCII"/>
    <property type="match status" value="1"/>
</dbReference>
<dbReference type="AlphaFoldDB" id="A0A9X1Y5J6"/>
<reference evidence="3" key="1">
    <citation type="submission" date="2022-04" db="EMBL/GenBank/DDBJ databases">
        <title>Roseomonas acroporae sp. nov., isolated from coral Acropora digitifera.</title>
        <authorList>
            <person name="Sun H."/>
        </authorList>
    </citation>
    <scope>NUCLEOTIDE SEQUENCE</scope>
    <source>
        <strain evidence="3">NAR14</strain>
    </source>
</reference>
<evidence type="ECO:0000256" key="1">
    <source>
        <dbReference type="ARBA" id="ARBA00007689"/>
    </source>
</evidence>
<dbReference type="Pfam" id="PF03795">
    <property type="entry name" value="YCII"/>
    <property type="match status" value="1"/>
</dbReference>
<accession>A0A9X1Y5J6</accession>
<protein>
    <submittedName>
        <fullName evidence="3">YciI family protein</fullName>
    </submittedName>
</protein>
<dbReference type="EMBL" id="JALPRX010000011">
    <property type="protein sequence ID" value="MCK8783502.1"/>
    <property type="molecule type" value="Genomic_DNA"/>
</dbReference>
<dbReference type="InterPro" id="IPR011008">
    <property type="entry name" value="Dimeric_a/b-barrel"/>
</dbReference>
<dbReference type="InterPro" id="IPR051807">
    <property type="entry name" value="Sec-metab_biosynth-assoc"/>
</dbReference>
<dbReference type="PANTHER" id="PTHR33606">
    <property type="entry name" value="PROTEIN YCII"/>
    <property type="match status" value="1"/>
</dbReference>